<evidence type="ECO:0000256" key="3">
    <source>
        <dbReference type="ARBA" id="ARBA00022777"/>
    </source>
</evidence>
<evidence type="ECO:0000313" key="8">
    <source>
        <dbReference type="Proteomes" id="UP000661696"/>
    </source>
</evidence>
<reference evidence="7 8" key="1">
    <citation type="submission" date="2020-12" db="EMBL/GenBank/DDBJ databases">
        <title>Chryseobacterium endoalhailicus sp. nov., isolated from seed of leguminous plant.</title>
        <authorList>
            <person name="Zhang X."/>
        </authorList>
    </citation>
    <scope>NUCLEOTIDE SEQUENCE [LARGE SCALE GENOMIC DNA]</scope>
    <source>
        <strain evidence="7 8">L7</strain>
    </source>
</reference>
<keyword evidence="8" id="KW-1185">Reference proteome</keyword>
<dbReference type="SUPFAM" id="SSF63999">
    <property type="entry name" value="Thiamin pyrophosphokinase, catalytic domain"/>
    <property type="match status" value="1"/>
</dbReference>
<dbReference type="RefSeq" id="WP_202089223.1">
    <property type="nucleotide sequence ID" value="NZ_JAELVM010000001.1"/>
</dbReference>
<evidence type="ECO:0000256" key="4">
    <source>
        <dbReference type="ARBA" id="ARBA00022840"/>
    </source>
</evidence>
<dbReference type="SUPFAM" id="SSF63862">
    <property type="entry name" value="Thiamin pyrophosphokinase, substrate-binding domain"/>
    <property type="match status" value="1"/>
</dbReference>
<dbReference type="Pfam" id="PF04263">
    <property type="entry name" value="TPK_catalytic"/>
    <property type="match status" value="1"/>
</dbReference>
<dbReference type="InterPro" id="IPR053149">
    <property type="entry name" value="TPK"/>
</dbReference>
<keyword evidence="1 7" id="KW-0808">Transferase</keyword>
<dbReference type="Pfam" id="PF04265">
    <property type="entry name" value="TPK_B1_binding"/>
    <property type="match status" value="1"/>
</dbReference>
<dbReference type="EMBL" id="JAELVM010000001">
    <property type="protein sequence ID" value="MBL1219886.1"/>
    <property type="molecule type" value="Genomic_DNA"/>
</dbReference>
<evidence type="ECO:0000256" key="2">
    <source>
        <dbReference type="ARBA" id="ARBA00022741"/>
    </source>
</evidence>
<organism evidence="7 8">
    <name type="scientific">Chryseobacterium endalhagicum</name>
    <dbReference type="NCBI Taxonomy" id="2797638"/>
    <lineage>
        <taxon>Bacteria</taxon>
        <taxon>Pseudomonadati</taxon>
        <taxon>Bacteroidota</taxon>
        <taxon>Flavobacteriia</taxon>
        <taxon>Flavobacteriales</taxon>
        <taxon>Weeksellaceae</taxon>
        <taxon>Chryseobacterium group</taxon>
        <taxon>Chryseobacterium</taxon>
    </lineage>
</organism>
<dbReference type="InterPro" id="IPR006282">
    <property type="entry name" value="Thi_PPkinase"/>
</dbReference>
<keyword evidence="3" id="KW-0418">Kinase</keyword>
<dbReference type="SMART" id="SM00983">
    <property type="entry name" value="TPK_B1_binding"/>
    <property type="match status" value="1"/>
</dbReference>
<dbReference type="InterPro" id="IPR036371">
    <property type="entry name" value="TPK_B1-bd_sf"/>
</dbReference>
<feature type="domain" description="Thiamin pyrophosphokinase thiamin-binding" evidence="6">
    <location>
        <begin position="130"/>
        <end position="201"/>
    </location>
</feature>
<evidence type="ECO:0000256" key="5">
    <source>
        <dbReference type="NCBIfam" id="TIGR01378"/>
    </source>
</evidence>
<accession>A0ABS1QBG4</accession>
<dbReference type="GO" id="GO:0004788">
    <property type="term" value="F:thiamine diphosphokinase activity"/>
    <property type="evidence" value="ECO:0007669"/>
    <property type="project" value="UniProtKB-EC"/>
</dbReference>
<dbReference type="PANTHER" id="PTHR41299:SF1">
    <property type="entry name" value="THIAMINE PYROPHOSPHOKINASE"/>
    <property type="match status" value="1"/>
</dbReference>
<dbReference type="NCBIfam" id="TIGR01378">
    <property type="entry name" value="thi_PPkinase"/>
    <property type="match status" value="1"/>
</dbReference>
<sequence length="209" mass="23784">MKGKVLLFINGDAPETLPDYHNYELIACTDGAFHYLKTMGFPLDKLDFISGDFDSHSGADENVYHEKFIHTPDQDRTDFHKALDLIAERGFNKVDVFGGSGGEQDHFLGNLTVAFAFKDQMSIQFYDDFSEYYFVPKNFKLNRVKNKMISLYPFPSVENITTTGLNWPLTNGSLSITSRIGTRNFAVEDQVSIEYEKGDLLIFIGKNYL</sequence>
<keyword evidence="2" id="KW-0547">Nucleotide-binding</keyword>
<evidence type="ECO:0000256" key="1">
    <source>
        <dbReference type="ARBA" id="ARBA00022679"/>
    </source>
</evidence>
<dbReference type="InterPro" id="IPR007371">
    <property type="entry name" value="TPK_catalytic"/>
</dbReference>
<proteinExistence type="predicted"/>
<dbReference type="InterPro" id="IPR007373">
    <property type="entry name" value="Thiamin_PyroPKinase_B1-bd"/>
</dbReference>
<dbReference type="EC" id="2.7.6.2" evidence="5"/>
<dbReference type="Gene3D" id="3.40.50.10240">
    <property type="entry name" value="Thiamin pyrophosphokinase, catalytic domain"/>
    <property type="match status" value="1"/>
</dbReference>
<protein>
    <recommendedName>
        <fullName evidence="5">Thiamine diphosphokinase</fullName>
        <ecNumber evidence="5">2.7.6.2</ecNumber>
    </recommendedName>
</protein>
<gene>
    <name evidence="7" type="ORF">JET18_03500</name>
</gene>
<comment type="caution">
    <text evidence="7">The sequence shown here is derived from an EMBL/GenBank/DDBJ whole genome shotgun (WGS) entry which is preliminary data.</text>
</comment>
<evidence type="ECO:0000259" key="6">
    <source>
        <dbReference type="SMART" id="SM00983"/>
    </source>
</evidence>
<dbReference type="CDD" id="cd07995">
    <property type="entry name" value="TPK"/>
    <property type="match status" value="1"/>
</dbReference>
<dbReference type="PANTHER" id="PTHR41299">
    <property type="entry name" value="THIAMINE PYROPHOSPHOKINASE"/>
    <property type="match status" value="1"/>
</dbReference>
<dbReference type="InterPro" id="IPR036759">
    <property type="entry name" value="TPK_catalytic_sf"/>
</dbReference>
<keyword evidence="4" id="KW-0067">ATP-binding</keyword>
<name>A0ABS1QBG4_9FLAO</name>
<dbReference type="Proteomes" id="UP000661696">
    <property type="component" value="Unassembled WGS sequence"/>
</dbReference>
<evidence type="ECO:0000313" key="7">
    <source>
        <dbReference type="EMBL" id="MBL1219886.1"/>
    </source>
</evidence>